<dbReference type="Pfam" id="PF08245">
    <property type="entry name" value="Mur_ligase_M"/>
    <property type="match status" value="1"/>
</dbReference>
<evidence type="ECO:0000256" key="9">
    <source>
        <dbReference type="RuleBase" id="RU004135"/>
    </source>
</evidence>
<dbReference type="GO" id="GO:0004326">
    <property type="term" value="F:tetrahydrofolylpolyglutamate synthase activity"/>
    <property type="evidence" value="ECO:0007669"/>
    <property type="project" value="InterPro"/>
</dbReference>
<comment type="subcellular location">
    <subcellularLocation>
        <location evidence="9">Cytoplasm</location>
    </subcellularLocation>
</comment>
<dbReference type="InterPro" id="IPR005761">
    <property type="entry name" value="UDP-N-AcMur-Glu-dNH2Pim_ligase"/>
</dbReference>
<gene>
    <name evidence="13" type="ORF">A3F54_00095</name>
</gene>
<dbReference type="EMBL" id="MHKD01000003">
    <property type="protein sequence ID" value="OGY85254.1"/>
    <property type="molecule type" value="Genomic_DNA"/>
</dbReference>
<comment type="similarity">
    <text evidence="1">Belongs to the MurCDEF family. MurE subfamily.</text>
</comment>
<dbReference type="InterPro" id="IPR018109">
    <property type="entry name" value="Folylpolyglutamate_synth_CS"/>
</dbReference>
<evidence type="ECO:0000256" key="10">
    <source>
        <dbReference type="SAM" id="Phobius"/>
    </source>
</evidence>
<dbReference type="InterPro" id="IPR004101">
    <property type="entry name" value="Mur_ligase_C"/>
</dbReference>
<dbReference type="PANTHER" id="PTHR23135">
    <property type="entry name" value="MUR LIGASE FAMILY MEMBER"/>
    <property type="match status" value="1"/>
</dbReference>
<keyword evidence="9" id="KW-0131">Cell cycle</keyword>
<dbReference type="PANTHER" id="PTHR23135:SF4">
    <property type="entry name" value="UDP-N-ACETYLMURAMOYL-L-ALANYL-D-GLUTAMATE--2,6-DIAMINOPIMELATE LIGASE MURE HOMOLOG, CHLOROPLASTIC"/>
    <property type="match status" value="1"/>
</dbReference>
<evidence type="ECO:0000256" key="8">
    <source>
        <dbReference type="ARBA" id="ARBA00023316"/>
    </source>
</evidence>
<keyword evidence="4" id="KW-0547">Nucleotide-binding</keyword>
<proteinExistence type="inferred from homology"/>
<keyword evidence="10" id="KW-0812">Transmembrane</keyword>
<dbReference type="GO" id="GO:0005524">
    <property type="term" value="F:ATP binding"/>
    <property type="evidence" value="ECO:0007669"/>
    <property type="project" value="UniProtKB-KW"/>
</dbReference>
<evidence type="ECO:0000256" key="7">
    <source>
        <dbReference type="ARBA" id="ARBA00022984"/>
    </source>
</evidence>
<organism evidence="13 14">
    <name type="scientific">Candidatus Kerfeldbacteria bacterium RIFCSPHIGHO2_12_FULL_48_17</name>
    <dbReference type="NCBI Taxonomy" id="1798542"/>
    <lineage>
        <taxon>Bacteria</taxon>
        <taxon>Candidatus Kerfeldiibacteriota</taxon>
    </lineage>
</organism>
<keyword evidence="3" id="KW-0436">Ligase</keyword>
<keyword evidence="2" id="KW-0963">Cytoplasm</keyword>
<evidence type="ECO:0000256" key="1">
    <source>
        <dbReference type="ARBA" id="ARBA00005898"/>
    </source>
</evidence>
<dbReference type="UniPathway" id="UPA00219"/>
<evidence type="ECO:0000313" key="13">
    <source>
        <dbReference type="EMBL" id="OGY85254.1"/>
    </source>
</evidence>
<keyword evidence="9" id="KW-0132">Cell division</keyword>
<dbReference type="GO" id="GO:0005737">
    <property type="term" value="C:cytoplasm"/>
    <property type="evidence" value="ECO:0007669"/>
    <property type="project" value="UniProtKB-SubCell"/>
</dbReference>
<evidence type="ECO:0000259" key="12">
    <source>
        <dbReference type="Pfam" id="PF08245"/>
    </source>
</evidence>
<keyword evidence="6 9" id="KW-0133">Cell shape</keyword>
<dbReference type="InterPro" id="IPR036565">
    <property type="entry name" value="Mur-like_cat_sf"/>
</dbReference>
<dbReference type="SUPFAM" id="SSF53623">
    <property type="entry name" value="MurD-like peptide ligases, catalytic domain"/>
    <property type="match status" value="1"/>
</dbReference>
<accession>A0A1G2B7U1</accession>
<evidence type="ECO:0008006" key="15">
    <source>
        <dbReference type="Google" id="ProtNLM"/>
    </source>
</evidence>
<comment type="pathway">
    <text evidence="9">Cell wall biogenesis; peptidoglycan biosynthesis.</text>
</comment>
<feature type="domain" description="Mur ligase central" evidence="12">
    <location>
        <begin position="42"/>
        <end position="247"/>
    </location>
</feature>
<dbReference type="GO" id="GO:0009252">
    <property type="term" value="P:peptidoglycan biosynthetic process"/>
    <property type="evidence" value="ECO:0007669"/>
    <property type="project" value="UniProtKB-UniPathway"/>
</dbReference>
<evidence type="ECO:0000256" key="3">
    <source>
        <dbReference type="ARBA" id="ARBA00022598"/>
    </source>
</evidence>
<dbReference type="Proteomes" id="UP000176952">
    <property type="component" value="Unassembled WGS sequence"/>
</dbReference>
<dbReference type="PROSITE" id="PS01011">
    <property type="entry name" value="FOLYLPOLYGLU_SYNT_1"/>
    <property type="match status" value="1"/>
</dbReference>
<dbReference type="InterPro" id="IPR013221">
    <property type="entry name" value="Mur_ligase_cen"/>
</dbReference>
<dbReference type="GO" id="GO:0051301">
    <property type="term" value="P:cell division"/>
    <property type="evidence" value="ECO:0007669"/>
    <property type="project" value="UniProtKB-KW"/>
</dbReference>
<feature type="transmembrane region" description="Helical" evidence="10">
    <location>
        <begin position="12"/>
        <end position="32"/>
    </location>
</feature>
<dbReference type="Gene3D" id="3.90.190.20">
    <property type="entry name" value="Mur ligase, C-terminal domain"/>
    <property type="match status" value="1"/>
</dbReference>
<evidence type="ECO:0000256" key="2">
    <source>
        <dbReference type="ARBA" id="ARBA00022490"/>
    </source>
</evidence>
<dbReference type="GO" id="GO:0071555">
    <property type="term" value="P:cell wall organization"/>
    <property type="evidence" value="ECO:0007669"/>
    <property type="project" value="UniProtKB-KW"/>
</dbReference>
<evidence type="ECO:0000256" key="6">
    <source>
        <dbReference type="ARBA" id="ARBA00022960"/>
    </source>
</evidence>
<dbReference type="NCBIfam" id="TIGR01085">
    <property type="entry name" value="murE"/>
    <property type="match status" value="1"/>
</dbReference>
<feature type="domain" description="Mur ligase C-terminal" evidence="11">
    <location>
        <begin position="270"/>
        <end position="405"/>
    </location>
</feature>
<name>A0A1G2B7U1_9BACT</name>
<dbReference type="Gene3D" id="3.40.1190.10">
    <property type="entry name" value="Mur-like, catalytic domain"/>
    <property type="match status" value="1"/>
</dbReference>
<keyword evidence="10" id="KW-0472">Membrane</keyword>
<evidence type="ECO:0000256" key="5">
    <source>
        <dbReference type="ARBA" id="ARBA00022840"/>
    </source>
</evidence>
<keyword evidence="5" id="KW-0067">ATP-binding</keyword>
<sequence>MIKSWLRKIIPGFVLRWYHLLLAGLAVFVYRFPTRRLIVIGITGTKGKSTTAYVLAKMLEAMGERVGLSGTILFKVAEKEWMNDLKMTMPGRFKLQRLFRQMVRAKCKYAVIEMTSEGVLQHRQRGVDVDVMVFTNLSPEHVERHGGFANYKAAKLALFERVAGTYRKPGVAKSFVVNIDDEHAGDFMAKRADHIYTVSTRRASADVYGTDIRSAITGSDWRVHGKPFHIGMLGEVNVLNMLMVLGVGRALGFSLEKMERALTKVPAVPGRMERIDEGQNFMVIVDYAYEPRSVEFLYQALHRLKHRSTSRIITVTGSAGGGRDVSRRPVLGRLAAQYCDIVFVTNEDPYDEDPQSIIDQVAAGAVAEGKVPGRDVFVERVRREAIRQALAMARKYDIVVLTAKGSEVTMGGPGGTYIPWNEREVARELLRKLLRSRRKAE</sequence>
<evidence type="ECO:0000256" key="4">
    <source>
        <dbReference type="ARBA" id="ARBA00022741"/>
    </source>
</evidence>
<keyword evidence="8 9" id="KW-0961">Cell wall biogenesis/degradation</keyword>
<dbReference type="STRING" id="1798542.A3F54_00095"/>
<dbReference type="AlphaFoldDB" id="A0A1G2B7U1"/>
<reference evidence="13 14" key="1">
    <citation type="journal article" date="2016" name="Nat. Commun.">
        <title>Thousands of microbial genomes shed light on interconnected biogeochemical processes in an aquifer system.</title>
        <authorList>
            <person name="Anantharaman K."/>
            <person name="Brown C.T."/>
            <person name="Hug L.A."/>
            <person name="Sharon I."/>
            <person name="Castelle C.J."/>
            <person name="Probst A.J."/>
            <person name="Thomas B.C."/>
            <person name="Singh A."/>
            <person name="Wilkins M.J."/>
            <person name="Karaoz U."/>
            <person name="Brodie E.L."/>
            <person name="Williams K.H."/>
            <person name="Hubbard S.S."/>
            <person name="Banfield J.F."/>
        </authorList>
    </citation>
    <scope>NUCLEOTIDE SEQUENCE [LARGE SCALE GENOMIC DNA]</scope>
</reference>
<dbReference type="Pfam" id="PF02875">
    <property type="entry name" value="Mur_ligase_C"/>
    <property type="match status" value="1"/>
</dbReference>
<evidence type="ECO:0000259" key="11">
    <source>
        <dbReference type="Pfam" id="PF02875"/>
    </source>
</evidence>
<dbReference type="GO" id="GO:0008360">
    <property type="term" value="P:regulation of cell shape"/>
    <property type="evidence" value="ECO:0007669"/>
    <property type="project" value="UniProtKB-KW"/>
</dbReference>
<protein>
    <recommendedName>
        <fullName evidence="15">UDP-N-acetylmuramyl-tripeptide synthetase</fullName>
    </recommendedName>
</protein>
<evidence type="ECO:0000313" key="14">
    <source>
        <dbReference type="Proteomes" id="UP000176952"/>
    </source>
</evidence>
<comment type="caution">
    <text evidence="13">The sequence shown here is derived from an EMBL/GenBank/DDBJ whole genome shotgun (WGS) entry which is preliminary data.</text>
</comment>
<dbReference type="SUPFAM" id="SSF53244">
    <property type="entry name" value="MurD-like peptide ligases, peptide-binding domain"/>
    <property type="match status" value="1"/>
</dbReference>
<dbReference type="InterPro" id="IPR036615">
    <property type="entry name" value="Mur_ligase_C_dom_sf"/>
</dbReference>
<keyword evidence="7 9" id="KW-0573">Peptidoglycan synthesis</keyword>
<keyword evidence="10" id="KW-1133">Transmembrane helix</keyword>